<dbReference type="GO" id="GO:0000287">
    <property type="term" value="F:magnesium ion binding"/>
    <property type="evidence" value="ECO:0007669"/>
    <property type="project" value="UniProtKB-ARBA"/>
</dbReference>
<feature type="domain" description="Thiamine pyrophosphate enzyme TPP-binding" evidence="15">
    <location>
        <begin position="45"/>
        <end position="193"/>
    </location>
</feature>
<evidence type="ECO:0000256" key="12">
    <source>
        <dbReference type="ARBA" id="ARBA00023014"/>
    </source>
</evidence>
<gene>
    <name evidence="17" type="ORF">HA332_12335</name>
</gene>
<evidence type="ECO:0000313" key="18">
    <source>
        <dbReference type="Proteomes" id="UP000646844"/>
    </source>
</evidence>
<dbReference type="PANTHER" id="PTHR48084">
    <property type="entry name" value="2-OXOGLUTARATE OXIDOREDUCTASE SUBUNIT KORB-RELATED"/>
    <property type="match status" value="1"/>
</dbReference>
<comment type="cofactor">
    <cofactor evidence="1">
        <name>Mg(2+)</name>
        <dbReference type="ChEBI" id="CHEBI:18420"/>
    </cofactor>
</comment>
<evidence type="ECO:0000256" key="9">
    <source>
        <dbReference type="ARBA" id="ARBA00022842"/>
    </source>
</evidence>
<dbReference type="Gene3D" id="3.40.50.970">
    <property type="match status" value="1"/>
</dbReference>
<dbReference type="InterPro" id="IPR051457">
    <property type="entry name" value="2-oxoacid:Fd_oxidoreductase"/>
</dbReference>
<dbReference type="GO" id="GO:0018491">
    <property type="term" value="F:2-oxobutyrate synthase activity"/>
    <property type="evidence" value="ECO:0007669"/>
    <property type="project" value="UniProtKB-ARBA"/>
</dbReference>
<keyword evidence="13" id="KW-0786">Thiamine pyrophosphate</keyword>
<evidence type="ECO:0000259" key="16">
    <source>
        <dbReference type="Pfam" id="PF12367"/>
    </source>
</evidence>
<dbReference type="InterPro" id="IPR011766">
    <property type="entry name" value="TPP_enzyme_TPP-bd"/>
</dbReference>
<feature type="domain" description="Pyruvate ferredoxin oxidoreductase beta subunit C-terminal" evidence="16">
    <location>
        <begin position="197"/>
        <end position="270"/>
    </location>
</feature>
<keyword evidence="7" id="KW-0004">4Fe-4S</keyword>
<dbReference type="InterPro" id="IPR053399">
    <property type="entry name" value="2-oxoacid:Fd_oxidored_beta"/>
</dbReference>
<dbReference type="CDD" id="cd03375">
    <property type="entry name" value="TPP_OGFOR"/>
    <property type="match status" value="1"/>
</dbReference>
<dbReference type="SMR" id="A0A832TJ66"/>
<evidence type="ECO:0000256" key="7">
    <source>
        <dbReference type="ARBA" id="ARBA00022485"/>
    </source>
</evidence>
<dbReference type="GO" id="GO:0030976">
    <property type="term" value="F:thiamine pyrophosphate binding"/>
    <property type="evidence" value="ECO:0007669"/>
    <property type="project" value="InterPro"/>
</dbReference>
<dbReference type="EC" id="1.2.7.11" evidence="6"/>
<dbReference type="FunFam" id="3.40.50.970:FF:000049">
    <property type="entry name" value="2-oxoglutarate ferredoxin oxidoreductase subunit beta"/>
    <property type="match status" value="1"/>
</dbReference>
<dbReference type="AlphaFoldDB" id="A0A832TJ66"/>
<evidence type="ECO:0000256" key="1">
    <source>
        <dbReference type="ARBA" id="ARBA00001946"/>
    </source>
</evidence>
<dbReference type="OMA" id="GCGNFPI"/>
<comment type="function">
    <text evidence="4">Catalyzes the coenzyme A-dependent oxidative decarboxylation of different 2-oxoacids such as 2-oxoglutarate, pyruvate and 2-oxobutyrate to form their CoA derivatives.</text>
</comment>
<evidence type="ECO:0000256" key="11">
    <source>
        <dbReference type="ARBA" id="ARBA00023004"/>
    </source>
</evidence>
<dbReference type="Pfam" id="PF02775">
    <property type="entry name" value="TPP_enzyme_C"/>
    <property type="match status" value="1"/>
</dbReference>
<keyword evidence="10" id="KW-0560">Oxidoreductase</keyword>
<dbReference type="Proteomes" id="UP000646844">
    <property type="component" value="Unassembled WGS sequence"/>
</dbReference>
<keyword evidence="12" id="KW-0411">Iron-sulfur</keyword>
<dbReference type="GO" id="GO:0051539">
    <property type="term" value="F:4 iron, 4 sulfur cluster binding"/>
    <property type="evidence" value="ECO:0007669"/>
    <property type="project" value="UniProtKB-KW"/>
</dbReference>
<comment type="cofactor">
    <cofactor evidence="2">
        <name>thiamine diphosphate</name>
        <dbReference type="ChEBI" id="CHEBI:58937"/>
    </cofactor>
</comment>
<keyword evidence="11" id="KW-0408">Iron</keyword>
<dbReference type="NCBIfam" id="NF041171">
    <property type="entry name" value="Oxoac_fdxbeta_Archa"/>
    <property type="match status" value="1"/>
</dbReference>
<name>A0A832TJ66_9CREN</name>
<evidence type="ECO:0000256" key="6">
    <source>
        <dbReference type="ARBA" id="ARBA00012691"/>
    </source>
</evidence>
<dbReference type="Pfam" id="PF12367">
    <property type="entry name" value="PFO_beta_C"/>
    <property type="match status" value="1"/>
</dbReference>
<comment type="caution">
    <text evidence="17">The sequence shown here is derived from an EMBL/GenBank/DDBJ whole genome shotgun (WGS) entry which is preliminary data.</text>
</comment>
<evidence type="ECO:0000313" key="17">
    <source>
        <dbReference type="EMBL" id="HII75121.1"/>
    </source>
</evidence>
<dbReference type="InterPro" id="IPR032686">
    <property type="entry name" value="PFO_beta_C"/>
</dbReference>
<organism evidence="17 18">
    <name type="scientific">Sulfurisphaera tokodaii</name>
    <dbReference type="NCBI Taxonomy" id="111955"/>
    <lineage>
        <taxon>Archaea</taxon>
        <taxon>Thermoproteota</taxon>
        <taxon>Thermoprotei</taxon>
        <taxon>Sulfolobales</taxon>
        <taxon>Sulfolobaceae</taxon>
        <taxon>Sulfurisphaera</taxon>
    </lineage>
</organism>
<dbReference type="GO" id="GO:0019164">
    <property type="term" value="F:pyruvate synthase activity"/>
    <property type="evidence" value="ECO:0007669"/>
    <property type="project" value="UniProtKB-ARBA"/>
</dbReference>
<dbReference type="NCBIfam" id="TIGR02177">
    <property type="entry name" value="PorB_KorB"/>
    <property type="match status" value="1"/>
</dbReference>
<keyword evidence="8" id="KW-0479">Metal-binding</keyword>
<evidence type="ECO:0000256" key="2">
    <source>
        <dbReference type="ARBA" id="ARBA00001964"/>
    </source>
</evidence>
<proteinExistence type="predicted"/>
<dbReference type="RefSeq" id="WP_010980384.1">
    <property type="nucleotide sequence ID" value="NZ_BAABQO010000001.1"/>
</dbReference>
<protein>
    <recommendedName>
        <fullName evidence="6">2-oxoacid oxidoreductase (ferredoxin)</fullName>
        <ecNumber evidence="6">1.2.7.11</ecNumber>
    </recommendedName>
</protein>
<sequence>MAAFKPQWNDWCPGCGNFGILNAEQQAIVELGVDTKNVVVVSGIGCSGKIPHFFRTPISGVHTLHGRAIAFATGIKLSNPDLVVIVNGGDGDLLGIGAGHFVAAGRRNVDMVVILHDNGVYGLTKGQASPTLKRGEKPKSLPRPNINDAVNPIALAISSGYTFVARGYAYDVKHLKELIKSAIKHKGLALIDVLQPCPTYNDINTKEWYDKRIYKLDTLPDWDPVVKKPEEVNEKIKRAIDKSLEWGDRIPIGIFYQNELVPSYEERIKANSPAYLDYTPAKQLIEKEGKLTTIIDPLLKEREVD</sequence>
<dbReference type="InterPro" id="IPR011896">
    <property type="entry name" value="OFOB"/>
</dbReference>
<dbReference type="GO" id="GO:0047553">
    <property type="term" value="F:2-oxoglutarate synthase activity"/>
    <property type="evidence" value="ECO:0007669"/>
    <property type="project" value="UniProtKB-ARBA"/>
</dbReference>
<dbReference type="PANTHER" id="PTHR48084:SF2">
    <property type="entry name" value="PYRUVATE FERREDOXIN_FLAVODOXIN OXIDOREDUCTASE, BETA SUBUNIT"/>
    <property type="match status" value="1"/>
</dbReference>
<evidence type="ECO:0000256" key="13">
    <source>
        <dbReference type="ARBA" id="ARBA00023052"/>
    </source>
</evidence>
<comment type="catalytic activity">
    <reaction evidence="14">
        <text>a 2-oxocarboxylate + 2 oxidized [2Fe-2S]-[ferredoxin] + CoA = an acyl-CoA + 2 reduced [2Fe-2S]-[ferredoxin] + CO2 + H(+)</text>
        <dbReference type="Rhea" id="RHEA:42316"/>
        <dbReference type="Rhea" id="RHEA-COMP:10000"/>
        <dbReference type="Rhea" id="RHEA-COMP:10001"/>
        <dbReference type="ChEBI" id="CHEBI:15378"/>
        <dbReference type="ChEBI" id="CHEBI:16526"/>
        <dbReference type="ChEBI" id="CHEBI:33737"/>
        <dbReference type="ChEBI" id="CHEBI:33738"/>
        <dbReference type="ChEBI" id="CHEBI:35179"/>
        <dbReference type="ChEBI" id="CHEBI:57287"/>
        <dbReference type="ChEBI" id="CHEBI:58342"/>
        <dbReference type="EC" id="1.2.7.11"/>
    </reaction>
</comment>
<evidence type="ECO:0000256" key="4">
    <source>
        <dbReference type="ARBA" id="ARBA00003908"/>
    </source>
</evidence>
<evidence type="ECO:0000259" key="15">
    <source>
        <dbReference type="Pfam" id="PF02775"/>
    </source>
</evidence>
<accession>A0A832TJ66</accession>
<keyword evidence="9" id="KW-0460">Magnesium</keyword>
<evidence type="ECO:0000256" key="14">
    <source>
        <dbReference type="ARBA" id="ARBA00048893"/>
    </source>
</evidence>
<comment type="subunit">
    <text evidence="5">Heterodimer composed of an alpha and a beta subunit.</text>
</comment>
<evidence type="ECO:0000256" key="3">
    <source>
        <dbReference type="ARBA" id="ARBA00001966"/>
    </source>
</evidence>
<reference evidence="17" key="1">
    <citation type="journal article" date="2020" name="bioRxiv">
        <title>A rank-normalized archaeal taxonomy based on genome phylogeny resolves widespread incomplete and uneven classifications.</title>
        <authorList>
            <person name="Rinke C."/>
            <person name="Chuvochina M."/>
            <person name="Mussig A.J."/>
            <person name="Chaumeil P.-A."/>
            <person name="Waite D.W."/>
            <person name="Whitman W.B."/>
            <person name="Parks D.H."/>
            <person name="Hugenholtz P."/>
        </authorList>
    </citation>
    <scope>NUCLEOTIDE SEQUENCE</scope>
    <source>
        <strain evidence="17">UBA8838</strain>
    </source>
</reference>
<evidence type="ECO:0000256" key="10">
    <source>
        <dbReference type="ARBA" id="ARBA00023002"/>
    </source>
</evidence>
<comment type="cofactor">
    <cofactor evidence="3">
        <name>[4Fe-4S] cluster</name>
        <dbReference type="ChEBI" id="CHEBI:49883"/>
    </cofactor>
</comment>
<dbReference type="EMBL" id="DUJO01000052">
    <property type="protein sequence ID" value="HII75121.1"/>
    <property type="molecule type" value="Genomic_DNA"/>
</dbReference>
<dbReference type="SUPFAM" id="SSF52518">
    <property type="entry name" value="Thiamin diphosphate-binding fold (THDP-binding)"/>
    <property type="match status" value="1"/>
</dbReference>
<dbReference type="GeneID" id="1460382"/>
<evidence type="ECO:0000256" key="5">
    <source>
        <dbReference type="ARBA" id="ARBA00011631"/>
    </source>
</evidence>
<dbReference type="InterPro" id="IPR029061">
    <property type="entry name" value="THDP-binding"/>
</dbReference>
<evidence type="ECO:0000256" key="8">
    <source>
        <dbReference type="ARBA" id="ARBA00022723"/>
    </source>
</evidence>